<feature type="domain" description="Carboxymuconolactone decarboxylase-like" evidence="2">
    <location>
        <begin position="38"/>
        <end position="107"/>
    </location>
</feature>
<protein>
    <submittedName>
        <fullName evidence="3">Alkylhydroperoxidase</fullName>
    </submittedName>
</protein>
<evidence type="ECO:0000259" key="2">
    <source>
        <dbReference type="Pfam" id="PF02627"/>
    </source>
</evidence>
<dbReference type="RefSeq" id="WP_068326835.1">
    <property type="nucleotide sequence ID" value="NZ_LVHF01000012.1"/>
</dbReference>
<accession>A0A178KKC1</accession>
<dbReference type="PANTHER" id="PTHR34846">
    <property type="entry name" value="4-CARBOXYMUCONOLACTONE DECARBOXYLASE FAMILY PROTEIN (AFU_ORTHOLOGUE AFUA_6G11590)"/>
    <property type="match status" value="1"/>
</dbReference>
<dbReference type="STRING" id="858640.A3K86_01855"/>
<feature type="region of interest" description="Disordered" evidence="1">
    <location>
        <begin position="186"/>
        <end position="216"/>
    </location>
</feature>
<sequence>MRIANKKQYSILVRPLLWLQKRNFGKVLNPALLWGRRPALFWLVAGFFGYLDRRHSPLSPIIRSLVCVRVSQLNDCAFCVDANGMRLAERCDSVEKIKALANWHHDSSLFDSQEIAVLNYVEAMTITGNKVTPEQLSELSQWYNEDALVELTALIAFQNLSAKFNTALDVPAQGFCSIPIAAESNVKAEENPAEPQPTTPKEKHSSGSNTPTDSNV</sequence>
<comment type="caution">
    <text evidence="3">The sequence shown here is derived from an EMBL/GenBank/DDBJ whole genome shotgun (WGS) entry which is preliminary data.</text>
</comment>
<dbReference type="PANTHER" id="PTHR34846:SF10">
    <property type="entry name" value="CYTOPLASMIC PROTEIN"/>
    <property type="match status" value="1"/>
</dbReference>
<gene>
    <name evidence="3" type="ORF">A3K86_01855</name>
</gene>
<evidence type="ECO:0000256" key="1">
    <source>
        <dbReference type="SAM" id="MobiDB-lite"/>
    </source>
</evidence>
<keyword evidence="3" id="KW-0575">Peroxidase</keyword>
<reference evidence="3 4" key="1">
    <citation type="submission" date="2016-03" db="EMBL/GenBank/DDBJ databases">
        <title>Photobacterium proteolyticum sp. nov. a protease producing bacterium isolated from ocean sediments of Laizhou Bay.</title>
        <authorList>
            <person name="Li Y."/>
        </authorList>
    </citation>
    <scope>NUCLEOTIDE SEQUENCE [LARGE SCALE GENOMIC DNA]</scope>
    <source>
        <strain evidence="3 4">R-40508</strain>
    </source>
</reference>
<dbReference type="InterPro" id="IPR004675">
    <property type="entry name" value="AhpD_core"/>
</dbReference>
<dbReference type="Gene3D" id="1.20.1290.10">
    <property type="entry name" value="AhpD-like"/>
    <property type="match status" value="1"/>
</dbReference>
<dbReference type="Proteomes" id="UP000078503">
    <property type="component" value="Unassembled WGS sequence"/>
</dbReference>
<dbReference type="AlphaFoldDB" id="A0A178KKC1"/>
<dbReference type="EMBL" id="LVHF01000012">
    <property type="protein sequence ID" value="OAN17691.1"/>
    <property type="molecule type" value="Genomic_DNA"/>
</dbReference>
<dbReference type="Pfam" id="PF02627">
    <property type="entry name" value="CMD"/>
    <property type="match status" value="1"/>
</dbReference>
<keyword evidence="4" id="KW-1185">Reference proteome</keyword>
<proteinExistence type="predicted"/>
<feature type="compositionally biased region" description="Polar residues" evidence="1">
    <location>
        <begin position="206"/>
        <end position="216"/>
    </location>
</feature>
<name>A0A178KKC1_9GAMM</name>
<dbReference type="OrthoDB" id="9801997at2"/>
<evidence type="ECO:0000313" key="4">
    <source>
        <dbReference type="Proteomes" id="UP000078503"/>
    </source>
</evidence>
<organism evidence="3 4">
    <name type="scientific">Photobacterium jeanii</name>
    <dbReference type="NCBI Taxonomy" id="858640"/>
    <lineage>
        <taxon>Bacteria</taxon>
        <taxon>Pseudomonadati</taxon>
        <taxon>Pseudomonadota</taxon>
        <taxon>Gammaproteobacteria</taxon>
        <taxon>Vibrionales</taxon>
        <taxon>Vibrionaceae</taxon>
        <taxon>Photobacterium</taxon>
    </lineage>
</organism>
<dbReference type="NCBIfam" id="TIGR00778">
    <property type="entry name" value="ahpD_dom"/>
    <property type="match status" value="1"/>
</dbReference>
<dbReference type="InterPro" id="IPR003779">
    <property type="entry name" value="CMD-like"/>
</dbReference>
<evidence type="ECO:0000313" key="3">
    <source>
        <dbReference type="EMBL" id="OAN17691.1"/>
    </source>
</evidence>
<dbReference type="SUPFAM" id="SSF69118">
    <property type="entry name" value="AhpD-like"/>
    <property type="match status" value="1"/>
</dbReference>
<dbReference type="GO" id="GO:0051920">
    <property type="term" value="F:peroxiredoxin activity"/>
    <property type="evidence" value="ECO:0007669"/>
    <property type="project" value="InterPro"/>
</dbReference>
<dbReference type="InterPro" id="IPR029032">
    <property type="entry name" value="AhpD-like"/>
</dbReference>
<keyword evidence="3" id="KW-0560">Oxidoreductase</keyword>